<dbReference type="InterPro" id="IPR020846">
    <property type="entry name" value="MFS_dom"/>
</dbReference>
<dbReference type="PROSITE" id="PS50850">
    <property type="entry name" value="MFS"/>
    <property type="match status" value="1"/>
</dbReference>
<name>S8AV91_DACHA</name>
<evidence type="ECO:0000256" key="5">
    <source>
        <dbReference type="SAM" id="Phobius"/>
    </source>
</evidence>
<dbReference type="OrthoDB" id="3365399at2759"/>
<keyword evidence="3 5" id="KW-1133">Transmembrane helix</keyword>
<evidence type="ECO:0000256" key="4">
    <source>
        <dbReference type="ARBA" id="ARBA00023136"/>
    </source>
</evidence>
<accession>S8AV91</accession>
<dbReference type="AlphaFoldDB" id="S8AV91"/>
<gene>
    <name evidence="7" type="ORF">H072_1156</name>
</gene>
<dbReference type="HOGENOM" id="CLU_008455_11_6_1"/>
<evidence type="ECO:0000313" key="8">
    <source>
        <dbReference type="Proteomes" id="UP000015100"/>
    </source>
</evidence>
<evidence type="ECO:0000313" key="7">
    <source>
        <dbReference type="EMBL" id="EPS44851.1"/>
    </source>
</evidence>
<comment type="caution">
    <text evidence="7">The sequence shown here is derived from an EMBL/GenBank/DDBJ whole genome shotgun (WGS) entry which is preliminary data.</text>
</comment>
<dbReference type="EMBL" id="AQGS01000032">
    <property type="protein sequence ID" value="EPS44851.1"/>
    <property type="molecule type" value="Genomic_DNA"/>
</dbReference>
<reference evidence="8" key="2">
    <citation type="submission" date="2013-04" db="EMBL/GenBank/DDBJ databases">
        <title>Genomic mechanisms accounting for the adaptation to parasitism in nematode-trapping fungi.</title>
        <authorList>
            <person name="Ahren D.G."/>
        </authorList>
    </citation>
    <scope>NUCLEOTIDE SEQUENCE [LARGE SCALE GENOMIC DNA]</scope>
    <source>
        <strain evidence="8">CBS 200.50</strain>
    </source>
</reference>
<dbReference type="GO" id="GO:0005886">
    <property type="term" value="C:plasma membrane"/>
    <property type="evidence" value="ECO:0007669"/>
    <property type="project" value="TreeGrafter"/>
</dbReference>
<proteinExistence type="predicted"/>
<feature type="transmembrane region" description="Helical" evidence="5">
    <location>
        <begin position="211"/>
        <end position="232"/>
    </location>
</feature>
<evidence type="ECO:0000256" key="1">
    <source>
        <dbReference type="ARBA" id="ARBA00004141"/>
    </source>
</evidence>
<feature type="transmembrane region" description="Helical" evidence="5">
    <location>
        <begin position="300"/>
        <end position="318"/>
    </location>
</feature>
<keyword evidence="8" id="KW-1185">Reference proteome</keyword>
<feature type="transmembrane region" description="Helical" evidence="5">
    <location>
        <begin position="548"/>
        <end position="568"/>
    </location>
</feature>
<evidence type="ECO:0000256" key="3">
    <source>
        <dbReference type="ARBA" id="ARBA00022989"/>
    </source>
</evidence>
<comment type="subcellular location">
    <subcellularLocation>
        <location evidence="1">Membrane</location>
        <topology evidence="1">Multi-pass membrane protein</topology>
    </subcellularLocation>
</comment>
<keyword evidence="2 5" id="KW-0812">Transmembrane</keyword>
<dbReference type="FunFam" id="1.20.1250.20:FF:000011">
    <property type="entry name" value="MFS multidrug transporter, putative"/>
    <property type="match status" value="1"/>
</dbReference>
<dbReference type="InterPro" id="IPR011701">
    <property type="entry name" value="MFS"/>
</dbReference>
<feature type="transmembrane region" description="Helical" evidence="5">
    <location>
        <begin position="270"/>
        <end position="294"/>
    </location>
</feature>
<feature type="transmembrane region" description="Helical" evidence="5">
    <location>
        <begin position="451"/>
        <end position="470"/>
    </location>
</feature>
<dbReference type="STRING" id="1284197.S8AV91"/>
<feature type="transmembrane region" description="Helical" evidence="5">
    <location>
        <begin position="180"/>
        <end position="199"/>
    </location>
</feature>
<keyword evidence="4 5" id="KW-0472">Membrane</keyword>
<sequence length="591" mass="65616">MSGLPTECDSKVTLHEGVLSDQALENGGRNTHSGYCHNLCAVPEPEADRLYVIGEPVDLDRIVSRETVRTHRSCRDNIQKIKTANKDEEADPEKAAALRLKENILSNSSEESNGDEDDEFLVDWDGPDDPNNPMNWSKPYRFFCLITVATQTLCVVFWSSSYVSGAPGMMKEFGIQNKTIVVLGITTYLLGLAFAPLVLAPLSEMYGRRRVYRICLFLFIILIIPTCVAKNITTVITVRFFAACMGAVTLSNAPGTLADIFKPEDRATAFAIFAIAPMNGPGFGPLFGGILYQYLGWRSLNYAVLIFAGVVWSIGFFVQETYAPHLLRQKALKKRLETGESRYHSRYDFTLTFWSLLWTNLTRPLNMLFTEAICACWAVYVAVIYAILYMSFVAYPIVFAELRGWKPIYSGLAFLGIVVGTFIGISLDPVVRWGYNRHKVDPETGKIPPEALIWSVCIAAFLSPIGLYIFAWTSDPRIVKPWIWSILAGIPFGTGNCLIFIHGSNYMLNSYSIYAASAGAGNTVARSILGGILPLFAPKMYSALGPPVAGTVLAVLATVLIPIPFVFYKWGKQIRMKSPLLMALAKEQHYE</sequence>
<evidence type="ECO:0000256" key="2">
    <source>
        <dbReference type="ARBA" id="ARBA00022692"/>
    </source>
</evidence>
<dbReference type="PANTHER" id="PTHR23502">
    <property type="entry name" value="MAJOR FACILITATOR SUPERFAMILY"/>
    <property type="match status" value="1"/>
</dbReference>
<feature type="transmembrane region" description="Helical" evidence="5">
    <location>
        <begin position="142"/>
        <end position="160"/>
    </location>
</feature>
<dbReference type="OMA" id="TEPIVWF"/>
<dbReference type="Pfam" id="PF07690">
    <property type="entry name" value="MFS_1"/>
    <property type="match status" value="1"/>
</dbReference>
<dbReference type="InterPro" id="IPR036259">
    <property type="entry name" value="MFS_trans_sf"/>
</dbReference>
<reference evidence="7 8" key="1">
    <citation type="journal article" date="2013" name="PLoS Genet.">
        <title>Genomic mechanisms accounting for the adaptation to parasitism in nematode-trapping fungi.</title>
        <authorList>
            <person name="Meerupati T."/>
            <person name="Andersson K.M."/>
            <person name="Friman E."/>
            <person name="Kumar D."/>
            <person name="Tunlid A."/>
            <person name="Ahren D."/>
        </authorList>
    </citation>
    <scope>NUCLEOTIDE SEQUENCE [LARGE SCALE GENOMIC DNA]</scope>
    <source>
        <strain evidence="7 8">CBS 200.50</strain>
    </source>
</reference>
<evidence type="ECO:0000259" key="6">
    <source>
        <dbReference type="PROSITE" id="PS50850"/>
    </source>
</evidence>
<dbReference type="SUPFAM" id="SSF103473">
    <property type="entry name" value="MFS general substrate transporter"/>
    <property type="match status" value="1"/>
</dbReference>
<protein>
    <recommendedName>
        <fullName evidence="6">Major facilitator superfamily (MFS) profile domain-containing protein</fullName>
    </recommendedName>
</protein>
<dbReference type="GO" id="GO:0022857">
    <property type="term" value="F:transmembrane transporter activity"/>
    <property type="evidence" value="ECO:0007669"/>
    <property type="project" value="InterPro"/>
</dbReference>
<dbReference type="CDD" id="cd17323">
    <property type="entry name" value="MFS_Tpo1_MDR_like"/>
    <property type="match status" value="1"/>
</dbReference>
<feature type="transmembrane region" description="Helical" evidence="5">
    <location>
        <begin position="513"/>
        <end position="536"/>
    </location>
</feature>
<feature type="transmembrane region" description="Helical" evidence="5">
    <location>
        <begin position="408"/>
        <end position="431"/>
    </location>
</feature>
<feature type="domain" description="Major facilitator superfamily (MFS) profile" evidence="6">
    <location>
        <begin position="144"/>
        <end position="572"/>
    </location>
</feature>
<feature type="transmembrane region" description="Helical" evidence="5">
    <location>
        <begin position="368"/>
        <end position="388"/>
    </location>
</feature>
<dbReference type="PANTHER" id="PTHR23502:SF12">
    <property type="entry name" value="MULTIDRUG TRANSPORTER, PUTATIVE (AFU_ORTHOLOGUE AFUA_1G06440)-RELATED"/>
    <property type="match status" value="1"/>
</dbReference>
<dbReference type="Gene3D" id="1.20.1250.20">
    <property type="entry name" value="MFS general substrate transporter like domains"/>
    <property type="match status" value="1"/>
</dbReference>
<dbReference type="Proteomes" id="UP000015100">
    <property type="component" value="Unassembled WGS sequence"/>
</dbReference>
<dbReference type="eggNOG" id="KOG0255">
    <property type="taxonomic scope" value="Eukaryota"/>
</dbReference>
<feature type="transmembrane region" description="Helical" evidence="5">
    <location>
        <begin position="482"/>
        <end position="501"/>
    </location>
</feature>
<organism evidence="7 8">
    <name type="scientific">Dactylellina haptotyla (strain CBS 200.50)</name>
    <name type="common">Nematode-trapping fungus</name>
    <name type="synonym">Monacrosporium haptotylum</name>
    <dbReference type="NCBI Taxonomy" id="1284197"/>
    <lineage>
        <taxon>Eukaryota</taxon>
        <taxon>Fungi</taxon>
        <taxon>Dikarya</taxon>
        <taxon>Ascomycota</taxon>
        <taxon>Pezizomycotina</taxon>
        <taxon>Orbiliomycetes</taxon>
        <taxon>Orbiliales</taxon>
        <taxon>Orbiliaceae</taxon>
        <taxon>Dactylellina</taxon>
    </lineage>
</organism>